<organism evidence="7 9">
    <name type="scientific">Vanilla planifolia</name>
    <name type="common">Vanilla</name>
    <dbReference type="NCBI Taxonomy" id="51239"/>
    <lineage>
        <taxon>Eukaryota</taxon>
        <taxon>Viridiplantae</taxon>
        <taxon>Streptophyta</taxon>
        <taxon>Embryophyta</taxon>
        <taxon>Tracheophyta</taxon>
        <taxon>Spermatophyta</taxon>
        <taxon>Magnoliopsida</taxon>
        <taxon>Liliopsida</taxon>
        <taxon>Asparagales</taxon>
        <taxon>Orchidaceae</taxon>
        <taxon>Vanilloideae</taxon>
        <taxon>Vanilleae</taxon>
        <taxon>Vanilla</taxon>
    </lineage>
</organism>
<dbReference type="Proteomes" id="UP000636800">
    <property type="component" value="Unassembled WGS sequence"/>
</dbReference>
<evidence type="ECO:0000313" key="9">
    <source>
        <dbReference type="Proteomes" id="UP000639772"/>
    </source>
</evidence>
<dbReference type="PANTHER" id="PTHR31448">
    <property type="entry name" value="MYOSIN-BINDING PROTEIN 2"/>
    <property type="match status" value="1"/>
</dbReference>
<feature type="domain" description="GTD-binding" evidence="5">
    <location>
        <begin position="1"/>
        <end position="33"/>
    </location>
</feature>
<gene>
    <name evidence="7" type="ORF">HPP92_016050</name>
    <name evidence="6" type="ORF">HPP92_016659</name>
</gene>
<dbReference type="InterPro" id="IPR007656">
    <property type="entry name" value="GTD-bd"/>
</dbReference>
<protein>
    <recommendedName>
        <fullName evidence="5">GTD-binding domain-containing protein</fullName>
    </recommendedName>
</protein>
<comment type="subcellular location">
    <subcellularLocation>
        <location evidence="1">Membrane</location>
        <topology evidence="1">Single-pass membrane protein</topology>
    </subcellularLocation>
</comment>
<sequence length="64" mass="7905">MRLEALQYLRMMEEQTEYEEEEFQKLNDQLNEGQRDPGIWKQLENYREANWGRNVDKKVVRLSK</sequence>
<evidence type="ECO:0000259" key="5">
    <source>
        <dbReference type="Pfam" id="PF04576"/>
    </source>
</evidence>
<dbReference type="EMBL" id="JADCNM010000008">
    <property type="protein sequence ID" value="KAG0471504.1"/>
    <property type="molecule type" value="Genomic_DNA"/>
</dbReference>
<dbReference type="GO" id="GO:0016020">
    <property type="term" value="C:membrane"/>
    <property type="evidence" value="ECO:0007669"/>
    <property type="project" value="UniProtKB-SubCell"/>
</dbReference>
<keyword evidence="2" id="KW-0812">Transmembrane</keyword>
<dbReference type="Proteomes" id="UP000639772">
    <property type="component" value="Unassembled WGS sequence"/>
</dbReference>
<name>A0A835UQ45_VANPL</name>
<dbReference type="GO" id="GO:0080115">
    <property type="term" value="F:myosin XI tail binding"/>
    <property type="evidence" value="ECO:0007669"/>
    <property type="project" value="UniProtKB-ARBA"/>
</dbReference>
<evidence type="ECO:0000313" key="6">
    <source>
        <dbReference type="EMBL" id="KAG0469959.1"/>
    </source>
</evidence>
<keyword evidence="4" id="KW-0472">Membrane</keyword>
<dbReference type="EMBL" id="JADCNL010000008">
    <property type="protein sequence ID" value="KAG0469959.1"/>
    <property type="molecule type" value="Genomic_DNA"/>
</dbReference>
<dbReference type="InterPro" id="IPR039306">
    <property type="entry name" value="MYOB"/>
</dbReference>
<accession>A0A835UQ45</accession>
<reference evidence="8 9" key="1">
    <citation type="journal article" date="2020" name="Nat. Food">
        <title>A phased Vanilla planifolia genome enables genetic improvement of flavour and production.</title>
        <authorList>
            <person name="Hasing T."/>
            <person name="Tang H."/>
            <person name="Brym M."/>
            <person name="Khazi F."/>
            <person name="Huang T."/>
            <person name="Chambers A.H."/>
        </authorList>
    </citation>
    <scope>NUCLEOTIDE SEQUENCE [LARGE SCALE GENOMIC DNA]</scope>
    <source>
        <tissue evidence="7">Leaf</tissue>
    </source>
</reference>
<evidence type="ECO:0000256" key="3">
    <source>
        <dbReference type="ARBA" id="ARBA00022989"/>
    </source>
</evidence>
<evidence type="ECO:0000313" key="8">
    <source>
        <dbReference type="Proteomes" id="UP000636800"/>
    </source>
</evidence>
<evidence type="ECO:0000256" key="1">
    <source>
        <dbReference type="ARBA" id="ARBA00004167"/>
    </source>
</evidence>
<dbReference type="PANTHER" id="PTHR31448:SF3">
    <property type="entry name" value="MYOSIN-BINDING PROTEIN 2"/>
    <property type="match status" value="1"/>
</dbReference>
<evidence type="ECO:0000256" key="4">
    <source>
        <dbReference type="ARBA" id="ARBA00023136"/>
    </source>
</evidence>
<dbReference type="AlphaFoldDB" id="A0A835UQ45"/>
<keyword evidence="8" id="KW-1185">Reference proteome</keyword>
<comment type="caution">
    <text evidence="7">The sequence shown here is derived from an EMBL/GenBank/DDBJ whole genome shotgun (WGS) entry which is preliminary data.</text>
</comment>
<dbReference type="Pfam" id="PF04576">
    <property type="entry name" value="Zein-binding"/>
    <property type="match status" value="1"/>
</dbReference>
<proteinExistence type="predicted"/>
<evidence type="ECO:0000256" key="2">
    <source>
        <dbReference type="ARBA" id="ARBA00022692"/>
    </source>
</evidence>
<keyword evidence="3" id="KW-1133">Transmembrane helix</keyword>
<evidence type="ECO:0000313" key="7">
    <source>
        <dbReference type="EMBL" id="KAG0471504.1"/>
    </source>
</evidence>